<gene>
    <name evidence="10" type="primary">pdxH</name>
    <name evidence="10" type="ORF">HOP12_01305</name>
</gene>
<dbReference type="EMBL" id="JABFRW010000013">
    <property type="protein sequence ID" value="NOT32784.1"/>
    <property type="molecule type" value="Genomic_DNA"/>
</dbReference>
<dbReference type="GO" id="GO:0008615">
    <property type="term" value="P:pyridoxine biosynthetic process"/>
    <property type="evidence" value="ECO:0007669"/>
    <property type="project" value="UniProtKB-UniRule"/>
</dbReference>
<evidence type="ECO:0000259" key="9">
    <source>
        <dbReference type="Pfam" id="PF10590"/>
    </source>
</evidence>
<comment type="cofactor">
    <cofactor evidence="6">
        <name>FMN</name>
        <dbReference type="ChEBI" id="CHEBI:58210"/>
    </cofactor>
    <text evidence="6">Binds 1 FMN per subunit.</text>
</comment>
<feature type="domain" description="Pyridoxamine 5'-phosphate oxidase N-terminal" evidence="8">
    <location>
        <begin position="45"/>
        <end position="160"/>
    </location>
</feature>
<dbReference type="InterPro" id="IPR019576">
    <property type="entry name" value="Pyridoxamine_oxidase_dimer_C"/>
</dbReference>
<keyword evidence="3 6" id="KW-0288">FMN</keyword>
<evidence type="ECO:0000313" key="11">
    <source>
        <dbReference type="Proteomes" id="UP000580839"/>
    </source>
</evidence>
<dbReference type="EC" id="1.4.3.5" evidence="5"/>
<name>A0A849SJR1_UNCEI</name>
<feature type="binding site" evidence="6">
    <location>
        <position position="86"/>
    </location>
    <ligand>
        <name>FMN</name>
        <dbReference type="ChEBI" id="CHEBI:58210"/>
    </ligand>
</feature>
<evidence type="ECO:0000256" key="2">
    <source>
        <dbReference type="ARBA" id="ARBA00022630"/>
    </source>
</evidence>
<dbReference type="NCBIfam" id="TIGR00558">
    <property type="entry name" value="pdxH"/>
    <property type="match status" value="1"/>
</dbReference>
<dbReference type="Proteomes" id="UP000580839">
    <property type="component" value="Unassembled WGS sequence"/>
</dbReference>
<keyword evidence="4 10" id="KW-0560">Oxidoreductase</keyword>
<comment type="caution">
    <text evidence="10">The sequence shown here is derived from an EMBL/GenBank/DDBJ whole genome shotgun (WGS) entry which is preliminary data.</text>
</comment>
<feature type="binding site" evidence="6">
    <location>
        <position position="87"/>
    </location>
    <ligand>
        <name>FMN</name>
        <dbReference type="ChEBI" id="CHEBI:58210"/>
    </ligand>
</feature>
<dbReference type="AlphaFoldDB" id="A0A849SJR1"/>
<dbReference type="PANTHER" id="PTHR10851:SF0">
    <property type="entry name" value="PYRIDOXINE-5'-PHOSPHATE OXIDASE"/>
    <property type="match status" value="1"/>
</dbReference>
<comment type="similarity">
    <text evidence="1">Belongs to the pyridoxamine 5'-phosphate oxidase family.</text>
</comment>
<accession>A0A849SJR1</accession>
<feature type="binding site" evidence="6">
    <location>
        <position position="189"/>
    </location>
    <ligand>
        <name>FMN</name>
        <dbReference type="ChEBI" id="CHEBI:58210"/>
    </ligand>
</feature>
<dbReference type="InterPro" id="IPR019740">
    <property type="entry name" value="Pyridox_Oxase_CS"/>
</dbReference>
<reference evidence="10 11" key="1">
    <citation type="submission" date="2020-04" db="EMBL/GenBank/DDBJ databases">
        <title>Metagenomic profiling of ammonia- and methane-oxidizing microorganisms in a Dutch drinking water treatment plant.</title>
        <authorList>
            <person name="Poghosyan L."/>
            <person name="Leucker S."/>
        </authorList>
    </citation>
    <scope>NUCLEOTIDE SEQUENCE [LARGE SCALE GENOMIC DNA]</scope>
    <source>
        <strain evidence="10">S-RSF-IL-03</strain>
    </source>
</reference>
<evidence type="ECO:0000256" key="7">
    <source>
        <dbReference type="SAM" id="MobiDB-lite"/>
    </source>
</evidence>
<evidence type="ECO:0000259" key="8">
    <source>
        <dbReference type="Pfam" id="PF01243"/>
    </source>
</evidence>
<dbReference type="InterPro" id="IPR000659">
    <property type="entry name" value="Pyridox_Oxase"/>
</dbReference>
<evidence type="ECO:0000256" key="3">
    <source>
        <dbReference type="ARBA" id="ARBA00022643"/>
    </source>
</evidence>
<dbReference type="PIRSF" id="PIRSF000190">
    <property type="entry name" value="Pyd_amn-ph_oxd"/>
    <property type="match status" value="1"/>
</dbReference>
<evidence type="ECO:0000256" key="4">
    <source>
        <dbReference type="ARBA" id="ARBA00023002"/>
    </source>
</evidence>
<organism evidence="10 11">
    <name type="scientific">Eiseniibacteriota bacterium</name>
    <dbReference type="NCBI Taxonomy" id="2212470"/>
    <lineage>
        <taxon>Bacteria</taxon>
        <taxon>Candidatus Eiseniibacteriota</taxon>
    </lineage>
</organism>
<feature type="region of interest" description="Disordered" evidence="7">
    <location>
        <begin position="1"/>
        <end position="21"/>
    </location>
</feature>
<dbReference type="Gene3D" id="2.30.110.10">
    <property type="entry name" value="Electron Transport, Fmn-binding Protein, Chain A"/>
    <property type="match status" value="1"/>
</dbReference>
<protein>
    <recommendedName>
        <fullName evidence="5">Pyridoxamine 5'-phosphate oxidase</fullName>
        <ecNumber evidence="5">1.4.3.5</ecNumber>
    </recommendedName>
</protein>
<dbReference type="InterPro" id="IPR012349">
    <property type="entry name" value="Split_barrel_FMN-bd"/>
</dbReference>
<dbReference type="GO" id="GO:0010181">
    <property type="term" value="F:FMN binding"/>
    <property type="evidence" value="ECO:0007669"/>
    <property type="project" value="UniProtKB-UniRule"/>
</dbReference>
<evidence type="ECO:0000256" key="5">
    <source>
        <dbReference type="NCBIfam" id="TIGR00558"/>
    </source>
</evidence>
<dbReference type="NCBIfam" id="NF004231">
    <property type="entry name" value="PRK05679.1"/>
    <property type="match status" value="1"/>
</dbReference>
<evidence type="ECO:0000256" key="6">
    <source>
        <dbReference type="PIRSR" id="PIRSR000190-2"/>
    </source>
</evidence>
<dbReference type="InterPro" id="IPR011576">
    <property type="entry name" value="Pyridox_Oxase_N"/>
</dbReference>
<evidence type="ECO:0000256" key="1">
    <source>
        <dbReference type="ARBA" id="ARBA00007301"/>
    </source>
</evidence>
<keyword evidence="2" id="KW-0285">Flavoprotein</keyword>
<feature type="binding site" evidence="6">
    <location>
        <position position="199"/>
    </location>
    <ligand>
        <name>FMN</name>
        <dbReference type="ChEBI" id="CHEBI:58210"/>
    </ligand>
</feature>
<dbReference type="HAMAP" id="MF_01629">
    <property type="entry name" value="PdxH"/>
    <property type="match status" value="1"/>
</dbReference>
<feature type="binding site" evidence="6">
    <location>
        <begin position="144"/>
        <end position="145"/>
    </location>
    <ligand>
        <name>FMN</name>
        <dbReference type="ChEBI" id="CHEBI:58210"/>
    </ligand>
</feature>
<sequence length="216" mass="24239">MDPLPKAPPDAERHARARALDPATLPADPLAAFRSWFEDAGRVTPEDPNAMALATADASGRPSVRMVLMKAFDASGFQFFSNYESRKADELATNPCAALLFHWPPMHRQVRIEGAVERTDAATSRAYFLSRPVGSRLSAIASPQSRVIADRASLEQRLRELVADPAHPERECPAHWGGYRLVPDTFEFWQAGNHRLHDRVRYRREAGGWMRERLAP</sequence>
<feature type="binding site" evidence="6">
    <location>
        <position position="109"/>
    </location>
    <ligand>
        <name>FMN</name>
        <dbReference type="ChEBI" id="CHEBI:58210"/>
    </ligand>
</feature>
<proteinExistence type="inferred from homology"/>
<dbReference type="PROSITE" id="PS01064">
    <property type="entry name" value="PYRIDOX_OXIDASE"/>
    <property type="match status" value="1"/>
</dbReference>
<dbReference type="PANTHER" id="PTHR10851">
    <property type="entry name" value="PYRIDOXINE-5-PHOSPHATE OXIDASE"/>
    <property type="match status" value="1"/>
</dbReference>
<dbReference type="Pfam" id="PF10590">
    <property type="entry name" value="PNP_phzG_C"/>
    <property type="match status" value="1"/>
</dbReference>
<feature type="domain" description="Pyridoxine 5'-phosphate oxidase dimerisation C-terminal" evidence="9">
    <location>
        <begin position="176"/>
        <end position="216"/>
    </location>
</feature>
<dbReference type="SUPFAM" id="SSF50475">
    <property type="entry name" value="FMN-binding split barrel"/>
    <property type="match status" value="1"/>
</dbReference>
<evidence type="ECO:0000313" key="10">
    <source>
        <dbReference type="EMBL" id="NOT32784.1"/>
    </source>
</evidence>
<feature type="binding site" evidence="6">
    <location>
        <begin position="65"/>
        <end position="70"/>
    </location>
    <ligand>
        <name>FMN</name>
        <dbReference type="ChEBI" id="CHEBI:58210"/>
    </ligand>
</feature>
<dbReference type="GO" id="GO:0004733">
    <property type="term" value="F:pyridoxamine phosphate oxidase activity"/>
    <property type="evidence" value="ECO:0007669"/>
    <property type="project" value="UniProtKB-UniRule"/>
</dbReference>
<dbReference type="Pfam" id="PF01243">
    <property type="entry name" value="PNPOx_N"/>
    <property type="match status" value="1"/>
</dbReference>